<name>A0A5C6A0J8_9BACT</name>
<protein>
    <recommendedName>
        <fullName evidence="1">PRTase-CE domain-containing protein</fullName>
    </recommendedName>
</protein>
<dbReference type="InterPro" id="IPR056920">
    <property type="entry name" value="PRTase-CE"/>
</dbReference>
<dbReference type="AlphaFoldDB" id="A0A5C6A0J8"/>
<keyword evidence="3" id="KW-1185">Reference proteome</keyword>
<gene>
    <name evidence="2" type="ORF">Pla100_42520</name>
</gene>
<reference evidence="2 3" key="1">
    <citation type="submission" date="2019-02" db="EMBL/GenBank/DDBJ databases">
        <title>Deep-cultivation of Planctomycetes and their phenomic and genomic characterization uncovers novel biology.</title>
        <authorList>
            <person name="Wiegand S."/>
            <person name="Jogler M."/>
            <person name="Boedeker C."/>
            <person name="Pinto D."/>
            <person name="Vollmers J."/>
            <person name="Rivas-Marin E."/>
            <person name="Kohn T."/>
            <person name="Peeters S.H."/>
            <person name="Heuer A."/>
            <person name="Rast P."/>
            <person name="Oberbeckmann S."/>
            <person name="Bunk B."/>
            <person name="Jeske O."/>
            <person name="Meyerdierks A."/>
            <person name="Storesund J.E."/>
            <person name="Kallscheuer N."/>
            <person name="Luecker S."/>
            <person name="Lage O.M."/>
            <person name="Pohl T."/>
            <person name="Merkel B.J."/>
            <person name="Hornburger P."/>
            <person name="Mueller R.-W."/>
            <person name="Bruemmer F."/>
            <person name="Labrenz M."/>
            <person name="Spormann A.M."/>
            <person name="Op Den Camp H."/>
            <person name="Overmann J."/>
            <person name="Amann R."/>
            <person name="Jetten M.S.M."/>
            <person name="Mascher T."/>
            <person name="Medema M.H."/>
            <person name="Devos D.P."/>
            <person name="Kaster A.-K."/>
            <person name="Ovreas L."/>
            <person name="Rohde M."/>
            <person name="Galperin M.Y."/>
            <person name="Jogler C."/>
        </authorList>
    </citation>
    <scope>NUCLEOTIDE SEQUENCE [LARGE SCALE GENOMIC DNA]</scope>
    <source>
        <strain evidence="2 3">Pla100</strain>
    </source>
</reference>
<proteinExistence type="predicted"/>
<feature type="domain" description="PRTase-CE" evidence="1">
    <location>
        <begin position="32"/>
        <end position="299"/>
    </location>
</feature>
<organism evidence="2 3">
    <name type="scientific">Neorhodopirellula pilleata</name>
    <dbReference type="NCBI Taxonomy" id="2714738"/>
    <lineage>
        <taxon>Bacteria</taxon>
        <taxon>Pseudomonadati</taxon>
        <taxon>Planctomycetota</taxon>
        <taxon>Planctomycetia</taxon>
        <taxon>Pirellulales</taxon>
        <taxon>Pirellulaceae</taxon>
        <taxon>Neorhodopirellula</taxon>
    </lineage>
</organism>
<sequence length="303" mass="35217">MIPEVNELFVLTKCNFFATNQVWPRKTRMNPDGWLKNFDAADRRLACQLLNSFLYYPTDMIDRMFVSAVQGLSRIVTSKTTCLADRRRQWARFLDSAVFTFPTGEQPFAGDSGHLYVRRARNLMSIDEEQIVPPEQAIEQLVNGTAKHVIFVDDFVGTGQQFFKTWHRKYQNDRSFQSVSKTNEFTAYYCPLFCTKFAVEDQLLDVTDRVQIQPTHWLDERQSLFSAESIWWPETMKPEVHDFIFRYSMRIGLPDSGGTQVRDWQGYNQLGLTIGFPDCVPDATIPLFDTTMNGWQPLWRQGA</sequence>
<evidence type="ECO:0000313" key="3">
    <source>
        <dbReference type="Proteomes" id="UP000316213"/>
    </source>
</evidence>
<dbReference type="EMBL" id="SJPM01000010">
    <property type="protein sequence ID" value="TWT92936.1"/>
    <property type="molecule type" value="Genomic_DNA"/>
</dbReference>
<dbReference type="Proteomes" id="UP000316213">
    <property type="component" value="Unassembled WGS sequence"/>
</dbReference>
<dbReference type="Pfam" id="PF24390">
    <property type="entry name" value="PRTase-CE"/>
    <property type="match status" value="1"/>
</dbReference>
<accession>A0A5C6A0J8</accession>
<evidence type="ECO:0000259" key="1">
    <source>
        <dbReference type="Pfam" id="PF24390"/>
    </source>
</evidence>
<evidence type="ECO:0000313" key="2">
    <source>
        <dbReference type="EMBL" id="TWT92936.1"/>
    </source>
</evidence>
<comment type="caution">
    <text evidence="2">The sequence shown here is derived from an EMBL/GenBank/DDBJ whole genome shotgun (WGS) entry which is preliminary data.</text>
</comment>